<accession>A0AAV4DCY6</accession>
<reference evidence="1 2" key="1">
    <citation type="journal article" date="2021" name="Elife">
        <title>Chloroplast acquisition without the gene transfer in kleptoplastic sea slugs, Plakobranchus ocellatus.</title>
        <authorList>
            <person name="Maeda T."/>
            <person name="Takahashi S."/>
            <person name="Yoshida T."/>
            <person name="Shimamura S."/>
            <person name="Takaki Y."/>
            <person name="Nagai Y."/>
            <person name="Toyoda A."/>
            <person name="Suzuki Y."/>
            <person name="Arimoto A."/>
            <person name="Ishii H."/>
            <person name="Satoh N."/>
            <person name="Nishiyama T."/>
            <person name="Hasebe M."/>
            <person name="Maruyama T."/>
            <person name="Minagawa J."/>
            <person name="Obokata J."/>
            <person name="Shigenobu S."/>
        </authorList>
    </citation>
    <scope>NUCLEOTIDE SEQUENCE [LARGE SCALE GENOMIC DNA]</scope>
</reference>
<keyword evidence="2" id="KW-1185">Reference proteome</keyword>
<organism evidence="1 2">
    <name type="scientific">Plakobranchus ocellatus</name>
    <dbReference type="NCBI Taxonomy" id="259542"/>
    <lineage>
        <taxon>Eukaryota</taxon>
        <taxon>Metazoa</taxon>
        <taxon>Spiralia</taxon>
        <taxon>Lophotrochozoa</taxon>
        <taxon>Mollusca</taxon>
        <taxon>Gastropoda</taxon>
        <taxon>Heterobranchia</taxon>
        <taxon>Euthyneura</taxon>
        <taxon>Panpulmonata</taxon>
        <taxon>Sacoglossa</taxon>
        <taxon>Placobranchoidea</taxon>
        <taxon>Plakobranchidae</taxon>
        <taxon>Plakobranchus</taxon>
    </lineage>
</organism>
<comment type="caution">
    <text evidence="1">The sequence shown here is derived from an EMBL/GenBank/DDBJ whole genome shotgun (WGS) entry which is preliminary data.</text>
</comment>
<protein>
    <submittedName>
        <fullName evidence="1">Uncharacterized protein</fullName>
    </submittedName>
</protein>
<dbReference type="Proteomes" id="UP000735302">
    <property type="component" value="Unassembled WGS sequence"/>
</dbReference>
<proteinExistence type="predicted"/>
<dbReference type="EMBL" id="BLXT01007741">
    <property type="protein sequence ID" value="GFO41931.1"/>
    <property type="molecule type" value="Genomic_DNA"/>
</dbReference>
<evidence type="ECO:0000313" key="2">
    <source>
        <dbReference type="Proteomes" id="UP000735302"/>
    </source>
</evidence>
<evidence type="ECO:0000313" key="1">
    <source>
        <dbReference type="EMBL" id="GFO41931.1"/>
    </source>
</evidence>
<dbReference type="AlphaFoldDB" id="A0AAV4DCY6"/>
<gene>
    <name evidence="1" type="ORF">PoB_006843600</name>
</gene>
<sequence>MDSVGPDQTRQLPAQLLTIVGFSRSQPAYYTWCVTRHNINRAQYVSATYQMANIESKKCETHKESSLSKRKLGEKAVKKIMDTFSAFLNLFNTERKHLACISSGQKVPQDIADDLLKVEDVGKKSFKEFVATRLKDKTTRFHKPLTKTKLKTVGSVSKSTQIKSAKNVVKNKSREKYIWATPCPVTRISNRHGEIVEIPNEPCSVVIVFARRPVS</sequence>
<name>A0AAV4DCY6_9GAST</name>